<evidence type="ECO:0000313" key="2">
    <source>
        <dbReference type="EMBL" id="KAK6130060.1"/>
    </source>
</evidence>
<comment type="caution">
    <text evidence="2">The sequence shown here is derived from an EMBL/GenBank/DDBJ whole genome shotgun (WGS) entry which is preliminary data.</text>
</comment>
<dbReference type="PANTHER" id="PTHR47481:SF31">
    <property type="entry name" value="OS01G0873500 PROTEIN"/>
    <property type="match status" value="1"/>
</dbReference>
<evidence type="ECO:0000313" key="3">
    <source>
        <dbReference type="Proteomes" id="UP001318860"/>
    </source>
</evidence>
<feature type="region of interest" description="Disordered" evidence="1">
    <location>
        <begin position="231"/>
        <end position="252"/>
    </location>
</feature>
<gene>
    <name evidence="2" type="ORF">DH2020_036187</name>
</gene>
<proteinExistence type="predicted"/>
<dbReference type="PANTHER" id="PTHR47481">
    <property type="match status" value="1"/>
</dbReference>
<dbReference type="Pfam" id="PF14223">
    <property type="entry name" value="Retrotran_gag_2"/>
    <property type="match status" value="1"/>
</dbReference>
<protein>
    <recommendedName>
        <fullName evidence="4">Retrotransposon Copia-like N-terminal domain-containing protein</fullName>
    </recommendedName>
</protein>
<accession>A0ABR0V7T1</accession>
<dbReference type="Proteomes" id="UP001318860">
    <property type="component" value="Unassembled WGS sequence"/>
</dbReference>
<evidence type="ECO:0000256" key="1">
    <source>
        <dbReference type="SAM" id="MobiDB-lite"/>
    </source>
</evidence>
<name>A0ABR0V7T1_REHGL</name>
<reference evidence="2 3" key="1">
    <citation type="journal article" date="2021" name="Comput. Struct. Biotechnol. J.">
        <title>De novo genome assembly of the potent medicinal plant Rehmannia glutinosa using nanopore technology.</title>
        <authorList>
            <person name="Ma L."/>
            <person name="Dong C."/>
            <person name="Song C."/>
            <person name="Wang X."/>
            <person name="Zheng X."/>
            <person name="Niu Y."/>
            <person name="Chen S."/>
            <person name="Feng W."/>
        </authorList>
    </citation>
    <scope>NUCLEOTIDE SEQUENCE [LARGE SCALE GENOMIC DNA]</scope>
    <source>
        <strain evidence="2">DH-2019</strain>
    </source>
</reference>
<keyword evidence="3" id="KW-1185">Reference proteome</keyword>
<evidence type="ECO:0008006" key="4">
    <source>
        <dbReference type="Google" id="ProtNLM"/>
    </source>
</evidence>
<dbReference type="EMBL" id="JABTTQ020001600">
    <property type="protein sequence ID" value="KAK6130060.1"/>
    <property type="molecule type" value="Genomic_DNA"/>
</dbReference>
<sequence>MATTETQTTLPQLIYPQSQLVTIKLSESNYLVWKHQISGAIEGYGLESFINGVCSKPHQYITKNDKQIVNHEFVNWKRHDQLLASWILSSLSEAILVTLVGLTSFQDIWEALEMSFATQSRAKIMQHRLQLQTLKKRDMPMREFLNKIKTCCDMLAAAGQKLSDEEQISYILTGLGNDYNSVMVSVNSRIEPYSLREVHALLLSFESRLEGMDMSQNQFGMDGSSPMVNSAVQGGGNRKGSFNQTSRGRGLNPLYANRGGMTYFRGGPNAPLSPMFHRLCLHHCEKEV</sequence>
<organism evidence="2 3">
    <name type="scientific">Rehmannia glutinosa</name>
    <name type="common">Chinese foxglove</name>
    <dbReference type="NCBI Taxonomy" id="99300"/>
    <lineage>
        <taxon>Eukaryota</taxon>
        <taxon>Viridiplantae</taxon>
        <taxon>Streptophyta</taxon>
        <taxon>Embryophyta</taxon>
        <taxon>Tracheophyta</taxon>
        <taxon>Spermatophyta</taxon>
        <taxon>Magnoliopsida</taxon>
        <taxon>eudicotyledons</taxon>
        <taxon>Gunneridae</taxon>
        <taxon>Pentapetalae</taxon>
        <taxon>asterids</taxon>
        <taxon>lamiids</taxon>
        <taxon>Lamiales</taxon>
        <taxon>Orobanchaceae</taxon>
        <taxon>Rehmannieae</taxon>
        <taxon>Rehmannia</taxon>
    </lineage>
</organism>